<dbReference type="Gene3D" id="3.30.40.10">
    <property type="entry name" value="Zinc/RING finger domain, C3HC4 (zinc finger)"/>
    <property type="match status" value="1"/>
</dbReference>
<protein>
    <recommendedName>
        <fullName evidence="4">RING-type E3 ubiquitin transferase</fullName>
        <ecNumber evidence="4">2.3.2.27</ecNumber>
    </recommendedName>
</protein>
<dbReference type="Proteomes" id="UP000626109">
    <property type="component" value="Unassembled WGS sequence"/>
</dbReference>
<dbReference type="InterPro" id="IPR049548">
    <property type="entry name" value="Sina-like_RING"/>
</dbReference>
<dbReference type="GO" id="GO:0008270">
    <property type="term" value="F:zinc ion binding"/>
    <property type="evidence" value="ECO:0007669"/>
    <property type="project" value="UniProtKB-KW"/>
</dbReference>
<keyword evidence="6" id="KW-0479">Metal-binding</keyword>
<dbReference type="Pfam" id="PF21361">
    <property type="entry name" value="Sina_ZnF"/>
    <property type="match status" value="1"/>
</dbReference>
<dbReference type="Pfam" id="PF21362">
    <property type="entry name" value="Sina_RING"/>
    <property type="match status" value="1"/>
</dbReference>
<dbReference type="InterPro" id="IPR052088">
    <property type="entry name" value="E3_ubiquitin-ligase_SINA"/>
</dbReference>
<dbReference type="Pfam" id="PF03145">
    <property type="entry name" value="Sina_TRAF"/>
    <property type="match status" value="1"/>
</dbReference>
<keyword evidence="5" id="KW-0808">Transferase</keyword>
<dbReference type="GO" id="GO:0006511">
    <property type="term" value="P:ubiquitin-dependent protein catabolic process"/>
    <property type="evidence" value="ECO:0007669"/>
    <property type="project" value="InterPro"/>
</dbReference>
<keyword evidence="8" id="KW-0833">Ubl conjugation pathway</keyword>
<keyword evidence="9" id="KW-0862">Zinc</keyword>
<accession>A0A813IJN9</accession>
<gene>
    <name evidence="13" type="ORF">PGLA2088_LOCUS10970</name>
</gene>
<feature type="region of interest" description="Disordered" evidence="11">
    <location>
        <begin position="1"/>
        <end position="21"/>
    </location>
</feature>
<evidence type="ECO:0000256" key="7">
    <source>
        <dbReference type="ARBA" id="ARBA00022771"/>
    </source>
</evidence>
<dbReference type="SUPFAM" id="SSF50249">
    <property type="entry name" value="Nucleic acid-binding proteins"/>
    <property type="match status" value="1"/>
</dbReference>
<evidence type="ECO:0000256" key="9">
    <source>
        <dbReference type="ARBA" id="ARBA00022833"/>
    </source>
</evidence>
<feature type="compositionally biased region" description="Acidic residues" evidence="11">
    <location>
        <begin position="9"/>
        <end position="18"/>
    </location>
</feature>
<dbReference type="GO" id="GO:0016567">
    <property type="term" value="P:protein ubiquitination"/>
    <property type="evidence" value="ECO:0007669"/>
    <property type="project" value="UniProtKB-UniPathway"/>
</dbReference>
<evidence type="ECO:0000313" key="14">
    <source>
        <dbReference type="Proteomes" id="UP000626109"/>
    </source>
</evidence>
<evidence type="ECO:0000256" key="1">
    <source>
        <dbReference type="ARBA" id="ARBA00000900"/>
    </source>
</evidence>
<comment type="pathway">
    <text evidence="2">Protein modification; protein ubiquitination.</text>
</comment>
<evidence type="ECO:0000256" key="11">
    <source>
        <dbReference type="SAM" id="MobiDB-lite"/>
    </source>
</evidence>
<evidence type="ECO:0000313" key="13">
    <source>
        <dbReference type="EMBL" id="CAE8654338.1"/>
    </source>
</evidence>
<dbReference type="Pfam" id="PF08646">
    <property type="entry name" value="Rep_fac-A_C"/>
    <property type="match status" value="1"/>
</dbReference>
<dbReference type="EMBL" id="CAJNNW010012493">
    <property type="protein sequence ID" value="CAE8654338.1"/>
    <property type="molecule type" value="Genomic_DNA"/>
</dbReference>
<feature type="domain" description="SIAH-type" evidence="12">
    <location>
        <begin position="92"/>
        <end position="152"/>
    </location>
</feature>
<reference evidence="13" key="1">
    <citation type="submission" date="2021-02" db="EMBL/GenBank/DDBJ databases">
        <authorList>
            <person name="Dougan E. K."/>
            <person name="Rhodes N."/>
            <person name="Thang M."/>
            <person name="Chan C."/>
        </authorList>
    </citation>
    <scope>NUCLEOTIDE SEQUENCE</scope>
</reference>
<evidence type="ECO:0000256" key="4">
    <source>
        <dbReference type="ARBA" id="ARBA00012483"/>
    </source>
</evidence>
<comment type="caution">
    <text evidence="13">The sequence shown here is derived from an EMBL/GenBank/DDBJ whole genome shotgun (WGS) entry which is preliminary data.</text>
</comment>
<evidence type="ECO:0000256" key="3">
    <source>
        <dbReference type="ARBA" id="ARBA00009119"/>
    </source>
</evidence>
<evidence type="ECO:0000256" key="6">
    <source>
        <dbReference type="ARBA" id="ARBA00022723"/>
    </source>
</evidence>
<dbReference type="EC" id="2.3.2.27" evidence="4"/>
<dbReference type="PROSITE" id="PS51081">
    <property type="entry name" value="ZF_SIAH"/>
    <property type="match status" value="1"/>
</dbReference>
<keyword evidence="7 10" id="KW-0863">Zinc-finger</keyword>
<dbReference type="PANTHER" id="PTHR10315:SF83">
    <property type="entry name" value="RING-TYPE E3 UBIQUITIN TRANSFERASE"/>
    <property type="match status" value="1"/>
</dbReference>
<organism evidence="13 14">
    <name type="scientific">Polarella glacialis</name>
    <name type="common">Dinoflagellate</name>
    <dbReference type="NCBI Taxonomy" id="89957"/>
    <lineage>
        <taxon>Eukaryota</taxon>
        <taxon>Sar</taxon>
        <taxon>Alveolata</taxon>
        <taxon>Dinophyceae</taxon>
        <taxon>Suessiales</taxon>
        <taxon>Suessiaceae</taxon>
        <taxon>Polarella</taxon>
    </lineage>
</organism>
<dbReference type="Gene3D" id="2.40.50.140">
    <property type="entry name" value="Nucleic acid-binding proteins"/>
    <property type="match status" value="1"/>
</dbReference>
<proteinExistence type="inferred from homology"/>
<dbReference type="InterPro" id="IPR013010">
    <property type="entry name" value="Znf_SIAH"/>
</dbReference>
<dbReference type="UniPathway" id="UPA00143"/>
<dbReference type="AlphaFoldDB" id="A0A813IJN9"/>
<evidence type="ECO:0000256" key="10">
    <source>
        <dbReference type="PROSITE-ProRule" id="PRU00455"/>
    </source>
</evidence>
<dbReference type="GO" id="GO:0061630">
    <property type="term" value="F:ubiquitin protein ligase activity"/>
    <property type="evidence" value="ECO:0007669"/>
    <property type="project" value="UniProtKB-EC"/>
</dbReference>
<dbReference type="InterPro" id="IPR018121">
    <property type="entry name" value="7-in-absentia-prot_TRAF-dom"/>
</dbReference>
<evidence type="ECO:0000256" key="2">
    <source>
        <dbReference type="ARBA" id="ARBA00004906"/>
    </source>
</evidence>
<sequence>MPKRQREQGDDDDDEEIPLTESISRDEELLKLLECPVCLDGPMLPPVRQCENGHLLCSACREKPECLTYPTCRATPLRSRNLALERLAENSGIKVPCPHKVSGCPTVLPYGAVTAHVRNCDFQPIACSWPRCGEVLPMSEECILSHLSERHSFRMSTDCMASFGVVHYFRPLSLQSLVHSERELPGTVYSAHGSTFLLRMVTDSERYHCFVQLVGPQPRTVRFQCRLTYEVGARCHQWTGPPSSVATPIQQVMDMGDCLSVARNILLECSQGEAQARALAIRLEVRLQGELPPFRYGDCASKRHCSLKRVKRAIQEHAIGDQAEYFSVVARLARVGSRSGKLVYRACGGEQEVDGRSAICGAPLCGSSGSGLVGDTTEAAGASGECLVCGSTTKGVPRLMMPCLFTDDEDSLGVQVFHDAAEQLLGLTAEEVEVLQQGSQESFDARLQQQCSSEAWQLTLRTFMLKKQGQSVPAAACIDAFPVACQGHAWQLLKDVKQALATSS</sequence>
<dbReference type="PANTHER" id="PTHR10315">
    <property type="entry name" value="E3 UBIQUITIN PROTEIN LIGASE SIAH"/>
    <property type="match status" value="1"/>
</dbReference>
<dbReference type="InterPro" id="IPR012340">
    <property type="entry name" value="NA-bd_OB-fold"/>
</dbReference>
<name>A0A813IJN9_POLGL</name>
<evidence type="ECO:0000256" key="8">
    <source>
        <dbReference type="ARBA" id="ARBA00022786"/>
    </source>
</evidence>
<dbReference type="Gene3D" id="2.60.210.10">
    <property type="entry name" value="Apoptosis, Tumor Necrosis Factor Receptor Associated Protein 2, Chain A"/>
    <property type="match status" value="1"/>
</dbReference>
<dbReference type="SUPFAM" id="SSF57850">
    <property type="entry name" value="RING/U-box"/>
    <property type="match status" value="1"/>
</dbReference>
<evidence type="ECO:0000259" key="12">
    <source>
        <dbReference type="PROSITE" id="PS51081"/>
    </source>
</evidence>
<comment type="similarity">
    <text evidence="3">Belongs to the SINA (Seven in absentia) family.</text>
</comment>
<dbReference type="InterPro" id="IPR013083">
    <property type="entry name" value="Znf_RING/FYVE/PHD"/>
</dbReference>
<evidence type="ECO:0000256" key="5">
    <source>
        <dbReference type="ARBA" id="ARBA00022679"/>
    </source>
</evidence>
<dbReference type="SUPFAM" id="SSF49599">
    <property type="entry name" value="TRAF domain-like"/>
    <property type="match status" value="1"/>
</dbReference>
<dbReference type="InterPro" id="IPR013955">
    <property type="entry name" value="Rep_factor-A_C"/>
</dbReference>
<dbReference type="InterPro" id="IPR008974">
    <property type="entry name" value="TRAF-like"/>
</dbReference>
<dbReference type="GO" id="GO:0005737">
    <property type="term" value="C:cytoplasm"/>
    <property type="evidence" value="ECO:0007669"/>
    <property type="project" value="InterPro"/>
</dbReference>
<comment type="catalytic activity">
    <reaction evidence="1">
        <text>S-ubiquitinyl-[E2 ubiquitin-conjugating enzyme]-L-cysteine + [acceptor protein]-L-lysine = [E2 ubiquitin-conjugating enzyme]-L-cysteine + N(6)-ubiquitinyl-[acceptor protein]-L-lysine.</text>
        <dbReference type="EC" id="2.3.2.27"/>
    </reaction>
</comment>